<dbReference type="SMART" id="SM00860">
    <property type="entry name" value="SMI1_KNR4"/>
    <property type="match status" value="1"/>
</dbReference>
<dbReference type="InterPro" id="IPR037883">
    <property type="entry name" value="Knr4/Smi1-like_sf"/>
</dbReference>
<gene>
    <name evidence="2" type="ordered locus">AOLE_09070</name>
</gene>
<dbReference type="AlphaFoldDB" id="A0AAN0UD36"/>
<proteinExistence type="predicted"/>
<dbReference type="EMBL" id="CP002080">
    <property type="protein sequence ID" value="ADI90703.1"/>
    <property type="molecule type" value="Genomic_DNA"/>
</dbReference>
<feature type="domain" description="Knr4/Smi1-like" evidence="1">
    <location>
        <begin position="14"/>
        <end position="153"/>
    </location>
</feature>
<organism evidence="2 3">
    <name type="scientific">Acinetobacter oleivorans (strain JCM 16667 / KCTC 23045 / DR1)</name>
    <dbReference type="NCBI Taxonomy" id="436717"/>
    <lineage>
        <taxon>Bacteria</taxon>
        <taxon>Pseudomonadati</taxon>
        <taxon>Pseudomonadota</taxon>
        <taxon>Gammaproteobacteria</taxon>
        <taxon>Moraxellales</taxon>
        <taxon>Moraxellaceae</taxon>
        <taxon>Acinetobacter</taxon>
    </lineage>
</organism>
<evidence type="ECO:0000313" key="3">
    <source>
        <dbReference type="Proteomes" id="UP000000392"/>
    </source>
</evidence>
<evidence type="ECO:0000313" key="2">
    <source>
        <dbReference type="EMBL" id="ADI90703.1"/>
    </source>
</evidence>
<dbReference type="Pfam" id="PF09346">
    <property type="entry name" value="SMI1_KNR4"/>
    <property type="match status" value="1"/>
</dbReference>
<name>A0AAN0UD36_ACISD</name>
<reference evidence="2 3" key="1">
    <citation type="journal article" date="2010" name="J. Bacteriol.">
        <title>Complete genome sequence of the diesel-degrading Acinetobacter sp. strain DR1.</title>
        <authorList>
            <person name="Jung J."/>
            <person name="Baek J.H."/>
            <person name="Park W."/>
        </authorList>
    </citation>
    <scope>NUCLEOTIDE SEQUENCE [LARGE SCALE GENOMIC DNA]</scope>
    <source>
        <strain evidence="3">JCM 16667 / KCTC 23045 / DR1</strain>
    </source>
</reference>
<protein>
    <submittedName>
        <fullName evidence="2">SMI1 / KNR4 family protein</fullName>
    </submittedName>
</protein>
<evidence type="ECO:0000259" key="1">
    <source>
        <dbReference type="SMART" id="SM00860"/>
    </source>
</evidence>
<dbReference type="InterPro" id="IPR018958">
    <property type="entry name" value="Knr4/Smi1-like_dom"/>
</dbReference>
<dbReference type="Proteomes" id="UP000000392">
    <property type="component" value="Chromosome"/>
</dbReference>
<dbReference type="KEGG" id="acd:AOLE_09070"/>
<accession>A0AAN0UD36</accession>
<dbReference type="SUPFAM" id="SSF160631">
    <property type="entry name" value="SMI1/KNR4-like"/>
    <property type="match status" value="1"/>
</dbReference>
<dbReference type="Gene3D" id="3.40.1580.10">
    <property type="entry name" value="SMI1/KNR4-like"/>
    <property type="match status" value="1"/>
</dbReference>
<sequence length="160" mass="18300">MMMQDIGDQYPNGTIDKEVIESFALSLGVTFPPEYIELISKHDGLYPEISDFDYVDTDGELNISTVELGGYLHEPRIEGMQFPEGDDDYEGKLIGFGATPGGNFICFDYRLPWIKDQPKIVLVLHDDFYDSGKNEGKRKVLYLADNFVHFINSLHEFIEY</sequence>